<evidence type="ECO:0000256" key="3">
    <source>
        <dbReference type="ARBA" id="ARBA00012000"/>
    </source>
</evidence>
<accession>A0A1F6D8R3</accession>
<dbReference type="Proteomes" id="UP000177958">
    <property type="component" value="Unassembled WGS sequence"/>
</dbReference>
<sequence>MLAASIMHLKNDPHLGDFIRRYGPISHRRRHAPGVFRALAESIIYQQLSGKAADTICKRFIALFPGKPFPTPEDVLKIRVSRLRSAGLSQQKAAYLKDLARKCTDGTIVAQKLPAMTDVEIIEHVTAVKGIGEWSAHMFLMFTLSRPDILPTGDLGIQKGFKKLFGLKKLPSPERMLYLAKGWSGHRTTACFYLWRLLDEK</sequence>
<evidence type="ECO:0000256" key="1">
    <source>
        <dbReference type="ARBA" id="ARBA00000086"/>
    </source>
</evidence>
<name>A0A1F6D8R3_9BACT</name>
<dbReference type="Gene3D" id="1.10.340.30">
    <property type="entry name" value="Hypothetical protein, domain 2"/>
    <property type="match status" value="1"/>
</dbReference>
<dbReference type="SMART" id="SM00478">
    <property type="entry name" value="ENDO3c"/>
    <property type="match status" value="1"/>
</dbReference>
<evidence type="ECO:0000259" key="6">
    <source>
        <dbReference type="SMART" id="SM00478"/>
    </source>
</evidence>
<evidence type="ECO:0000313" key="7">
    <source>
        <dbReference type="EMBL" id="OGG57818.1"/>
    </source>
</evidence>
<dbReference type="InterPro" id="IPR003265">
    <property type="entry name" value="HhH-GPD_domain"/>
</dbReference>
<dbReference type="GO" id="GO:0043916">
    <property type="term" value="F:DNA-7-methylguanine glycosylase activity"/>
    <property type="evidence" value="ECO:0007669"/>
    <property type="project" value="TreeGrafter"/>
</dbReference>
<keyword evidence="5" id="KW-0234">DNA repair</keyword>
<dbReference type="AlphaFoldDB" id="A0A1F6D8R3"/>
<protein>
    <recommendedName>
        <fullName evidence="3">DNA-3-methyladenine glycosylase II</fullName>
        <ecNumber evidence="3">3.2.2.21</ecNumber>
    </recommendedName>
</protein>
<dbReference type="GO" id="GO:0006285">
    <property type="term" value="P:base-excision repair, AP site formation"/>
    <property type="evidence" value="ECO:0007669"/>
    <property type="project" value="TreeGrafter"/>
</dbReference>
<dbReference type="InterPro" id="IPR051912">
    <property type="entry name" value="Alkylbase_DNA_Glycosylase/TA"/>
</dbReference>
<evidence type="ECO:0000256" key="4">
    <source>
        <dbReference type="ARBA" id="ARBA00022763"/>
    </source>
</evidence>
<gene>
    <name evidence="7" type="ORF">A2853_04100</name>
</gene>
<dbReference type="GO" id="GO:0032131">
    <property type="term" value="F:alkylated DNA binding"/>
    <property type="evidence" value="ECO:0007669"/>
    <property type="project" value="TreeGrafter"/>
</dbReference>
<dbReference type="EC" id="3.2.2.21" evidence="3"/>
<evidence type="ECO:0000313" key="8">
    <source>
        <dbReference type="Proteomes" id="UP000177958"/>
    </source>
</evidence>
<comment type="similarity">
    <text evidence="2">Belongs to the alkylbase DNA glycosidase AlkA family.</text>
</comment>
<dbReference type="CDD" id="cd00056">
    <property type="entry name" value="ENDO3c"/>
    <property type="match status" value="1"/>
</dbReference>
<reference evidence="7 8" key="1">
    <citation type="journal article" date="2016" name="Nat. Commun.">
        <title>Thousands of microbial genomes shed light on interconnected biogeochemical processes in an aquifer system.</title>
        <authorList>
            <person name="Anantharaman K."/>
            <person name="Brown C.T."/>
            <person name="Hug L.A."/>
            <person name="Sharon I."/>
            <person name="Castelle C.J."/>
            <person name="Probst A.J."/>
            <person name="Thomas B.C."/>
            <person name="Singh A."/>
            <person name="Wilkins M.J."/>
            <person name="Karaoz U."/>
            <person name="Brodie E.L."/>
            <person name="Williams K.H."/>
            <person name="Hubbard S.S."/>
            <person name="Banfield J.F."/>
        </authorList>
    </citation>
    <scope>NUCLEOTIDE SEQUENCE [LARGE SCALE GENOMIC DNA]</scope>
</reference>
<keyword evidence="4" id="KW-0227">DNA damage</keyword>
<organism evidence="7 8">
    <name type="scientific">Candidatus Kaiserbacteria bacterium RIFCSPHIGHO2_01_FULL_55_17</name>
    <dbReference type="NCBI Taxonomy" id="1798484"/>
    <lineage>
        <taxon>Bacteria</taxon>
        <taxon>Candidatus Kaiseribacteriota</taxon>
    </lineage>
</organism>
<dbReference type="GO" id="GO:0032993">
    <property type="term" value="C:protein-DNA complex"/>
    <property type="evidence" value="ECO:0007669"/>
    <property type="project" value="TreeGrafter"/>
</dbReference>
<dbReference type="EMBL" id="MFKX01000011">
    <property type="protein sequence ID" value="OGG57818.1"/>
    <property type="molecule type" value="Genomic_DNA"/>
</dbReference>
<dbReference type="Pfam" id="PF00730">
    <property type="entry name" value="HhH-GPD"/>
    <property type="match status" value="1"/>
</dbReference>
<dbReference type="GO" id="GO:0008725">
    <property type="term" value="F:DNA-3-methyladenine glycosylase activity"/>
    <property type="evidence" value="ECO:0007669"/>
    <property type="project" value="TreeGrafter"/>
</dbReference>
<dbReference type="SUPFAM" id="SSF48150">
    <property type="entry name" value="DNA-glycosylase"/>
    <property type="match status" value="1"/>
</dbReference>
<dbReference type="FunFam" id="1.10.340.30:FF:000004">
    <property type="entry name" value="DNA-3-methyladenine glycosylase II"/>
    <property type="match status" value="1"/>
</dbReference>
<dbReference type="PANTHER" id="PTHR43003">
    <property type="entry name" value="DNA-3-METHYLADENINE GLYCOSYLASE"/>
    <property type="match status" value="1"/>
</dbReference>
<comment type="caution">
    <text evidence="7">The sequence shown here is derived from an EMBL/GenBank/DDBJ whole genome shotgun (WGS) entry which is preliminary data.</text>
</comment>
<dbReference type="GO" id="GO:0006307">
    <property type="term" value="P:DNA alkylation repair"/>
    <property type="evidence" value="ECO:0007669"/>
    <property type="project" value="TreeGrafter"/>
</dbReference>
<dbReference type="PANTHER" id="PTHR43003:SF5">
    <property type="entry name" value="DNA-3-METHYLADENINE GLYCOSYLASE"/>
    <property type="match status" value="1"/>
</dbReference>
<evidence type="ECO:0000256" key="2">
    <source>
        <dbReference type="ARBA" id="ARBA00010817"/>
    </source>
</evidence>
<proteinExistence type="inferred from homology"/>
<evidence type="ECO:0000256" key="5">
    <source>
        <dbReference type="ARBA" id="ARBA00023204"/>
    </source>
</evidence>
<dbReference type="InterPro" id="IPR011257">
    <property type="entry name" value="DNA_glycosylase"/>
</dbReference>
<comment type="catalytic activity">
    <reaction evidence="1">
        <text>Hydrolysis of alkylated DNA, releasing 3-methyladenine, 3-methylguanine, 7-methylguanine and 7-methyladenine.</text>
        <dbReference type="EC" id="3.2.2.21"/>
    </reaction>
</comment>
<feature type="domain" description="HhH-GPD" evidence="6">
    <location>
        <begin position="44"/>
        <end position="199"/>
    </location>
</feature>
<dbReference type="Gene3D" id="1.10.1670.40">
    <property type="match status" value="1"/>
</dbReference>